<dbReference type="EMBL" id="CAJZAF010000007">
    <property type="protein sequence ID" value="CAG9169875.1"/>
    <property type="molecule type" value="Genomic_DNA"/>
</dbReference>
<gene>
    <name evidence="1" type="ORF">LMG23994_01707</name>
</gene>
<name>A0ABN7YCX3_9BURK</name>
<proteinExistence type="predicted"/>
<evidence type="ECO:0000313" key="1">
    <source>
        <dbReference type="EMBL" id="CAG9169875.1"/>
    </source>
</evidence>
<organism evidence="1 2">
    <name type="scientific">Cupriavidus pinatubonensis</name>
    <dbReference type="NCBI Taxonomy" id="248026"/>
    <lineage>
        <taxon>Bacteria</taxon>
        <taxon>Pseudomonadati</taxon>
        <taxon>Pseudomonadota</taxon>
        <taxon>Betaproteobacteria</taxon>
        <taxon>Burkholderiales</taxon>
        <taxon>Burkholderiaceae</taxon>
        <taxon>Cupriavidus</taxon>
    </lineage>
</organism>
<evidence type="ECO:0000313" key="2">
    <source>
        <dbReference type="Proteomes" id="UP000701702"/>
    </source>
</evidence>
<dbReference type="RefSeq" id="WP_224001311.1">
    <property type="nucleotide sequence ID" value="NZ_CAJZAF010000007.1"/>
</dbReference>
<reference evidence="1 2" key="1">
    <citation type="submission" date="2021-08" db="EMBL/GenBank/DDBJ databases">
        <authorList>
            <person name="Peeters C."/>
        </authorList>
    </citation>
    <scope>NUCLEOTIDE SEQUENCE [LARGE SCALE GENOMIC DNA]</scope>
    <source>
        <strain evidence="1 2">LMG 23994</strain>
    </source>
</reference>
<sequence length="70" mass="7962">MSIEKYRGYIIEGFAKPAGSGEFVSLGRVTKDRHVIVESEVLGLYERNEDAQGHAILWAQDYVDRLENPH</sequence>
<comment type="caution">
    <text evidence="1">The sequence shown here is derived from an EMBL/GenBank/DDBJ whole genome shotgun (WGS) entry which is preliminary data.</text>
</comment>
<protein>
    <submittedName>
        <fullName evidence="1">Uncharacterized protein</fullName>
    </submittedName>
</protein>
<dbReference type="Proteomes" id="UP000701702">
    <property type="component" value="Unassembled WGS sequence"/>
</dbReference>
<keyword evidence="2" id="KW-1185">Reference proteome</keyword>
<accession>A0ABN7YCX3</accession>